<dbReference type="InterPro" id="IPR000210">
    <property type="entry name" value="BTB/POZ_dom"/>
</dbReference>
<dbReference type="SUPFAM" id="SSF54695">
    <property type="entry name" value="POZ domain"/>
    <property type="match status" value="1"/>
</dbReference>
<dbReference type="Gene3D" id="3.30.710.10">
    <property type="entry name" value="Potassium Channel Kv1.1, Chain A"/>
    <property type="match status" value="1"/>
</dbReference>
<dbReference type="InterPro" id="IPR011333">
    <property type="entry name" value="SKP1/BTB/POZ_sf"/>
</dbReference>
<dbReference type="AlphaFoldDB" id="A0A5C3NUV7"/>
<dbReference type="Proteomes" id="UP000308197">
    <property type="component" value="Unassembled WGS sequence"/>
</dbReference>
<dbReference type="EMBL" id="ML211649">
    <property type="protein sequence ID" value="TFK81135.1"/>
    <property type="molecule type" value="Genomic_DNA"/>
</dbReference>
<proteinExistence type="predicted"/>
<gene>
    <name evidence="2" type="ORF">K466DRAFT_558289</name>
</gene>
<protein>
    <recommendedName>
        <fullName evidence="1">BTB domain-containing protein</fullName>
    </recommendedName>
</protein>
<dbReference type="Pfam" id="PF00651">
    <property type="entry name" value="BTB"/>
    <property type="match status" value="1"/>
</dbReference>
<organism evidence="2 3">
    <name type="scientific">Polyporus arcularius HHB13444</name>
    <dbReference type="NCBI Taxonomy" id="1314778"/>
    <lineage>
        <taxon>Eukaryota</taxon>
        <taxon>Fungi</taxon>
        <taxon>Dikarya</taxon>
        <taxon>Basidiomycota</taxon>
        <taxon>Agaricomycotina</taxon>
        <taxon>Agaricomycetes</taxon>
        <taxon>Polyporales</taxon>
        <taxon>Polyporaceae</taxon>
        <taxon>Polyporus</taxon>
    </lineage>
</organism>
<sequence length="336" mass="38219">MMTEVPDSEVPRKRTRVDVATPFSDEHAYAAAQQDEEFWEEDGTIVLIAGNVKFRVYRGLLAQHSPLFTEALSLPQPTSNSKPCPIITLHDSPEDWRHLLRLLLPRKLSKFTPSDPSFDMISAYVRLAHKYQMDELLQQWMGYLMGHFTDSFDDWTRREREFPKGMSHIHAIGVVNLARLTGFMCILLTALSVCITLRGHIVHGFTRSDGVREQLNSDDLARCFVFKEELIQANAVILLKTFSSDGSAYCDDPIGCSESRSLALGTYKDQYCAAEFAPVGLAPDWTSYEGALESRGVCDNCRRTMNDEYHSEQHAVWRRLPKMLGIEVEGWDKADY</sequence>
<keyword evidence="3" id="KW-1185">Reference proteome</keyword>
<accession>A0A5C3NUV7</accession>
<dbReference type="SMART" id="SM00225">
    <property type="entry name" value="BTB"/>
    <property type="match status" value="1"/>
</dbReference>
<name>A0A5C3NUV7_9APHY</name>
<evidence type="ECO:0000259" key="1">
    <source>
        <dbReference type="SMART" id="SM00225"/>
    </source>
</evidence>
<evidence type="ECO:0000313" key="2">
    <source>
        <dbReference type="EMBL" id="TFK81135.1"/>
    </source>
</evidence>
<dbReference type="STRING" id="1314778.A0A5C3NUV7"/>
<reference evidence="2 3" key="1">
    <citation type="journal article" date="2019" name="Nat. Ecol. Evol.">
        <title>Megaphylogeny resolves global patterns of mushroom evolution.</title>
        <authorList>
            <person name="Varga T."/>
            <person name="Krizsan K."/>
            <person name="Foldi C."/>
            <person name="Dima B."/>
            <person name="Sanchez-Garcia M."/>
            <person name="Sanchez-Ramirez S."/>
            <person name="Szollosi G.J."/>
            <person name="Szarkandi J.G."/>
            <person name="Papp V."/>
            <person name="Albert L."/>
            <person name="Andreopoulos W."/>
            <person name="Angelini C."/>
            <person name="Antonin V."/>
            <person name="Barry K.W."/>
            <person name="Bougher N.L."/>
            <person name="Buchanan P."/>
            <person name="Buyck B."/>
            <person name="Bense V."/>
            <person name="Catcheside P."/>
            <person name="Chovatia M."/>
            <person name="Cooper J."/>
            <person name="Damon W."/>
            <person name="Desjardin D."/>
            <person name="Finy P."/>
            <person name="Geml J."/>
            <person name="Haridas S."/>
            <person name="Hughes K."/>
            <person name="Justo A."/>
            <person name="Karasinski D."/>
            <person name="Kautmanova I."/>
            <person name="Kiss B."/>
            <person name="Kocsube S."/>
            <person name="Kotiranta H."/>
            <person name="LaButti K.M."/>
            <person name="Lechner B.E."/>
            <person name="Liimatainen K."/>
            <person name="Lipzen A."/>
            <person name="Lukacs Z."/>
            <person name="Mihaltcheva S."/>
            <person name="Morgado L.N."/>
            <person name="Niskanen T."/>
            <person name="Noordeloos M.E."/>
            <person name="Ohm R.A."/>
            <person name="Ortiz-Santana B."/>
            <person name="Ovrebo C."/>
            <person name="Racz N."/>
            <person name="Riley R."/>
            <person name="Savchenko A."/>
            <person name="Shiryaev A."/>
            <person name="Soop K."/>
            <person name="Spirin V."/>
            <person name="Szebenyi C."/>
            <person name="Tomsovsky M."/>
            <person name="Tulloss R.E."/>
            <person name="Uehling J."/>
            <person name="Grigoriev I.V."/>
            <person name="Vagvolgyi C."/>
            <person name="Papp T."/>
            <person name="Martin F.M."/>
            <person name="Miettinen O."/>
            <person name="Hibbett D.S."/>
            <person name="Nagy L.G."/>
        </authorList>
    </citation>
    <scope>NUCLEOTIDE SEQUENCE [LARGE SCALE GENOMIC DNA]</scope>
    <source>
        <strain evidence="2 3">HHB13444</strain>
    </source>
</reference>
<dbReference type="InParanoid" id="A0A5C3NUV7"/>
<evidence type="ECO:0000313" key="3">
    <source>
        <dbReference type="Proteomes" id="UP000308197"/>
    </source>
</evidence>
<feature type="domain" description="BTB" evidence="1">
    <location>
        <begin position="43"/>
        <end position="148"/>
    </location>
</feature>